<feature type="chain" id="PRO_5001475216" evidence="1">
    <location>
        <begin position="24"/>
        <end position="122"/>
    </location>
</feature>
<comment type="caution">
    <text evidence="2">The sequence shown here is derived from an EMBL/GenBank/DDBJ whole genome shotgun (WGS) entry which is preliminary data.</text>
</comment>
<dbReference type="InterPro" id="IPR029052">
    <property type="entry name" value="Metallo-depent_PP-like"/>
</dbReference>
<keyword evidence="1" id="KW-0732">Signal</keyword>
<keyword evidence="3" id="KW-1185">Reference proteome</keyword>
<reference evidence="2 3" key="1">
    <citation type="submission" date="2014-02" db="EMBL/GenBank/DDBJ databases">
        <title>Single nucleus genome sequencing reveals high similarity among nuclei of an endomycorrhizal fungus.</title>
        <authorList>
            <person name="Lin K."/>
            <person name="Geurts R."/>
            <person name="Zhang Z."/>
            <person name="Limpens E."/>
            <person name="Saunders D.G."/>
            <person name="Mu D."/>
            <person name="Pang E."/>
            <person name="Cao H."/>
            <person name="Cha H."/>
            <person name="Lin T."/>
            <person name="Zhou Q."/>
            <person name="Shang Y."/>
            <person name="Li Y."/>
            <person name="Ivanov S."/>
            <person name="Sharma T."/>
            <person name="Velzen R.V."/>
            <person name="Ruijter N.D."/>
            <person name="Aanen D.K."/>
            <person name="Win J."/>
            <person name="Kamoun S."/>
            <person name="Bisseling T."/>
            <person name="Huang S."/>
        </authorList>
    </citation>
    <scope>NUCLEOTIDE SEQUENCE [LARGE SCALE GENOMIC DNA]</scope>
    <source>
        <strain evidence="3">DAOM197198w</strain>
    </source>
</reference>
<dbReference type="HOGENOM" id="CLU_2028011_0_0_1"/>
<dbReference type="EMBL" id="JEMT01026505">
    <property type="protein sequence ID" value="EXX59275.1"/>
    <property type="molecule type" value="Genomic_DNA"/>
</dbReference>
<feature type="signal peptide" evidence="1">
    <location>
        <begin position="1"/>
        <end position="23"/>
    </location>
</feature>
<gene>
    <name evidence="2" type="ORF">RirG_190460</name>
</gene>
<accession>A0A015IY13</accession>
<sequence>MNRYLYVTFSILCVVILTTNTNAFPGDLVEPHNKSYIEQYQSEKLDFLTVGDWGYDGIEPGQIYGNQSIVSMAMKDWAEYYSSDFIINTGAFILIMMETMKELIVCMIRNGIKSGKMHIKAD</sequence>
<evidence type="ECO:0000313" key="2">
    <source>
        <dbReference type="EMBL" id="EXX59275.1"/>
    </source>
</evidence>
<dbReference type="AlphaFoldDB" id="A0A015IY13"/>
<dbReference type="Proteomes" id="UP000022910">
    <property type="component" value="Unassembled WGS sequence"/>
</dbReference>
<name>A0A015IY13_RHIIW</name>
<proteinExistence type="predicted"/>
<protein>
    <submittedName>
        <fullName evidence="2">Uncharacterized protein</fullName>
    </submittedName>
</protein>
<evidence type="ECO:0000313" key="3">
    <source>
        <dbReference type="Proteomes" id="UP000022910"/>
    </source>
</evidence>
<dbReference type="Gene3D" id="3.60.21.10">
    <property type="match status" value="1"/>
</dbReference>
<evidence type="ECO:0000256" key="1">
    <source>
        <dbReference type="SAM" id="SignalP"/>
    </source>
</evidence>
<organism evidence="2 3">
    <name type="scientific">Rhizophagus irregularis (strain DAOM 197198w)</name>
    <name type="common">Glomus intraradices</name>
    <dbReference type="NCBI Taxonomy" id="1432141"/>
    <lineage>
        <taxon>Eukaryota</taxon>
        <taxon>Fungi</taxon>
        <taxon>Fungi incertae sedis</taxon>
        <taxon>Mucoromycota</taxon>
        <taxon>Glomeromycotina</taxon>
        <taxon>Glomeromycetes</taxon>
        <taxon>Glomerales</taxon>
        <taxon>Glomeraceae</taxon>
        <taxon>Rhizophagus</taxon>
    </lineage>
</organism>